<protein>
    <recommendedName>
        <fullName evidence="4">SAP domain-containing protein</fullName>
    </recommendedName>
</protein>
<dbReference type="EMBL" id="JAEPRD010000048">
    <property type="protein sequence ID" value="KAG2203916.1"/>
    <property type="molecule type" value="Genomic_DNA"/>
</dbReference>
<dbReference type="OrthoDB" id="2290844at2759"/>
<name>A0A8H7UYZ8_9FUNG</name>
<dbReference type="Proteomes" id="UP000603453">
    <property type="component" value="Unassembled WGS sequence"/>
</dbReference>
<organism evidence="2 3">
    <name type="scientific">Mucor saturninus</name>
    <dbReference type="NCBI Taxonomy" id="64648"/>
    <lineage>
        <taxon>Eukaryota</taxon>
        <taxon>Fungi</taxon>
        <taxon>Fungi incertae sedis</taxon>
        <taxon>Mucoromycota</taxon>
        <taxon>Mucoromycotina</taxon>
        <taxon>Mucoromycetes</taxon>
        <taxon>Mucorales</taxon>
        <taxon>Mucorineae</taxon>
        <taxon>Mucoraceae</taxon>
        <taxon>Mucor</taxon>
    </lineage>
</organism>
<keyword evidence="3" id="KW-1185">Reference proteome</keyword>
<evidence type="ECO:0000256" key="1">
    <source>
        <dbReference type="SAM" id="MobiDB-lite"/>
    </source>
</evidence>
<sequence>MFRTLRRTVHTNAKEEWTKASLRRMKKPELTQLAKQHNLKLSGTKNDIIIQLLTHQTAKIVGVETPASLSLPKTKEQPAFGSLDKDSYTDQDWTNAFEMKLAHRGSASKSNQDSSKTSKPHHYNQQIKPSILLKTEELFAVSEKPTSPVIEIPKELEGMDPQWVEAFDLKVGSRGGRHELTDTLSATTTSTPAMEDLEFITLEKKGLGKKFDHVKKHTEKHGKVHYHNAQKHAIHNEKSAENSEPTEKSDEKSKSVGESTTKSKHVEKRAEKGTEKSTPAEKDAEKSVDKSDGKSAVKSAKGEHVEKSKSAEKSPHSSDTKTDGSQGTLFSSALGTSMLLWYIGGEEGLMKIWHYFS</sequence>
<reference evidence="2" key="1">
    <citation type="submission" date="2020-12" db="EMBL/GenBank/DDBJ databases">
        <title>Metabolic potential, ecology and presence of endohyphal bacteria is reflected in genomic diversity of Mucoromycotina.</title>
        <authorList>
            <person name="Muszewska A."/>
            <person name="Okrasinska A."/>
            <person name="Steczkiewicz K."/>
            <person name="Drgas O."/>
            <person name="Orlowska M."/>
            <person name="Perlinska-Lenart U."/>
            <person name="Aleksandrzak-Piekarczyk T."/>
            <person name="Szatraj K."/>
            <person name="Zielenkiewicz U."/>
            <person name="Pilsyk S."/>
            <person name="Malc E."/>
            <person name="Mieczkowski P."/>
            <person name="Kruszewska J.S."/>
            <person name="Biernat P."/>
            <person name="Pawlowska J."/>
        </authorList>
    </citation>
    <scope>NUCLEOTIDE SEQUENCE</scope>
    <source>
        <strain evidence="2">WA0000017839</strain>
    </source>
</reference>
<dbReference type="AlphaFoldDB" id="A0A8H7UYZ8"/>
<dbReference type="Gene3D" id="1.10.720.30">
    <property type="entry name" value="SAP domain"/>
    <property type="match status" value="1"/>
</dbReference>
<accession>A0A8H7UYZ8</accession>
<evidence type="ECO:0000313" key="3">
    <source>
        <dbReference type="Proteomes" id="UP000603453"/>
    </source>
</evidence>
<dbReference type="InterPro" id="IPR036361">
    <property type="entry name" value="SAP_dom_sf"/>
</dbReference>
<evidence type="ECO:0000313" key="2">
    <source>
        <dbReference type="EMBL" id="KAG2203916.1"/>
    </source>
</evidence>
<feature type="compositionally biased region" description="Basic and acidic residues" evidence="1">
    <location>
        <begin position="234"/>
        <end position="255"/>
    </location>
</feature>
<feature type="compositionally biased region" description="Polar residues" evidence="1">
    <location>
        <begin position="107"/>
        <end position="126"/>
    </location>
</feature>
<feature type="region of interest" description="Disordered" evidence="1">
    <location>
        <begin position="103"/>
        <end position="126"/>
    </location>
</feature>
<comment type="caution">
    <text evidence="2">The sequence shown here is derived from an EMBL/GenBank/DDBJ whole genome shotgun (WGS) entry which is preliminary data.</text>
</comment>
<gene>
    <name evidence="2" type="ORF">INT47_007499</name>
</gene>
<feature type="region of interest" description="Disordered" evidence="1">
    <location>
        <begin position="217"/>
        <end position="329"/>
    </location>
</feature>
<feature type="compositionally biased region" description="Basic and acidic residues" evidence="1">
    <location>
        <begin position="268"/>
        <end position="322"/>
    </location>
</feature>
<evidence type="ECO:0008006" key="4">
    <source>
        <dbReference type="Google" id="ProtNLM"/>
    </source>
</evidence>
<proteinExistence type="predicted"/>
<feature type="compositionally biased region" description="Basic residues" evidence="1">
    <location>
        <begin position="217"/>
        <end position="233"/>
    </location>
</feature>